<dbReference type="EMBL" id="AZFZ01000047">
    <property type="protein sequence ID" value="KRM41926.1"/>
    <property type="molecule type" value="Genomic_DNA"/>
</dbReference>
<evidence type="ECO:0000313" key="1">
    <source>
        <dbReference type="EMBL" id="KRM41926.1"/>
    </source>
</evidence>
<organism evidence="1 2">
    <name type="scientific">Lentilactobacillus parafarraginis DSM 18390 = JCM 14109</name>
    <dbReference type="NCBI Taxonomy" id="1423786"/>
    <lineage>
        <taxon>Bacteria</taxon>
        <taxon>Bacillati</taxon>
        <taxon>Bacillota</taxon>
        <taxon>Bacilli</taxon>
        <taxon>Lactobacillales</taxon>
        <taxon>Lactobacillaceae</taxon>
        <taxon>Lentilactobacillus</taxon>
    </lineage>
</organism>
<dbReference type="Proteomes" id="UP000051010">
    <property type="component" value="Unassembled WGS sequence"/>
</dbReference>
<protein>
    <submittedName>
        <fullName evidence="1">Uncharacterized protein</fullName>
    </submittedName>
</protein>
<proteinExistence type="predicted"/>
<gene>
    <name evidence="1" type="ORF">FD47_GL002018</name>
</gene>
<evidence type="ECO:0000313" key="2">
    <source>
        <dbReference type="Proteomes" id="UP000051010"/>
    </source>
</evidence>
<dbReference type="AlphaFoldDB" id="A0A0R1YQ06"/>
<comment type="caution">
    <text evidence="1">The sequence shown here is derived from an EMBL/GenBank/DDBJ whole genome shotgun (WGS) entry which is preliminary data.</text>
</comment>
<dbReference type="PATRIC" id="fig|1423786.4.peg.2122"/>
<reference evidence="1 2" key="1">
    <citation type="journal article" date="2015" name="Genome Announc.">
        <title>Expanding the biotechnology potential of lactobacilli through comparative genomics of 213 strains and associated genera.</title>
        <authorList>
            <person name="Sun Z."/>
            <person name="Harris H.M."/>
            <person name="McCann A."/>
            <person name="Guo C."/>
            <person name="Argimon S."/>
            <person name="Zhang W."/>
            <person name="Yang X."/>
            <person name="Jeffery I.B."/>
            <person name="Cooney J.C."/>
            <person name="Kagawa T.F."/>
            <person name="Liu W."/>
            <person name="Song Y."/>
            <person name="Salvetti E."/>
            <person name="Wrobel A."/>
            <person name="Rasinkangas P."/>
            <person name="Parkhill J."/>
            <person name="Rea M.C."/>
            <person name="O'Sullivan O."/>
            <person name="Ritari J."/>
            <person name="Douillard F.P."/>
            <person name="Paul Ross R."/>
            <person name="Yang R."/>
            <person name="Briner A.E."/>
            <person name="Felis G.E."/>
            <person name="de Vos W.M."/>
            <person name="Barrangou R."/>
            <person name="Klaenhammer T.R."/>
            <person name="Caufield P.W."/>
            <person name="Cui Y."/>
            <person name="Zhang H."/>
            <person name="O'Toole P.W."/>
        </authorList>
    </citation>
    <scope>NUCLEOTIDE SEQUENCE [LARGE SCALE GENOMIC DNA]</scope>
    <source>
        <strain evidence="1 2">DSM 18390</strain>
    </source>
</reference>
<sequence>MLKMALVIFIHNHILLFISKLNIQPMMRVANRQKSSYKLHKNIKINKLMNIIKNYCILSHNDVIYSQFINIHVR</sequence>
<name>A0A0R1YQ06_9LACO</name>
<accession>A0A0R1YQ06</accession>